<dbReference type="RefSeq" id="WP_029259143.1">
    <property type="nucleotide sequence ID" value="NZ_JYIW01000023.1"/>
</dbReference>
<organism evidence="3 4">
    <name type="scientific">Microbacterium oxydans</name>
    <dbReference type="NCBI Taxonomy" id="82380"/>
    <lineage>
        <taxon>Bacteria</taxon>
        <taxon>Bacillati</taxon>
        <taxon>Actinomycetota</taxon>
        <taxon>Actinomycetes</taxon>
        <taxon>Micrococcales</taxon>
        <taxon>Microbacteriaceae</taxon>
        <taxon>Microbacterium</taxon>
    </lineage>
</organism>
<dbReference type="PATRIC" id="fig|82380.11.peg.1636"/>
<dbReference type="InterPro" id="IPR017969">
    <property type="entry name" value="Heavy-metal-associated_CS"/>
</dbReference>
<dbReference type="Gene3D" id="3.30.70.100">
    <property type="match status" value="1"/>
</dbReference>
<dbReference type="Pfam" id="PF00403">
    <property type="entry name" value="HMA"/>
    <property type="match status" value="1"/>
</dbReference>
<dbReference type="Proteomes" id="UP000033640">
    <property type="component" value="Unassembled WGS sequence"/>
</dbReference>
<dbReference type="InterPro" id="IPR006121">
    <property type="entry name" value="HMA_dom"/>
</dbReference>
<dbReference type="PROSITE" id="PS50846">
    <property type="entry name" value="HMA_2"/>
    <property type="match status" value="1"/>
</dbReference>
<protein>
    <submittedName>
        <fullName evidence="3">Copper chaperone CopZ</fullName>
    </submittedName>
</protein>
<comment type="caution">
    <text evidence="3">The sequence shown here is derived from an EMBL/GenBank/DDBJ whole genome shotgun (WGS) entry which is preliminary data.</text>
</comment>
<feature type="domain" description="HMA" evidence="2">
    <location>
        <begin position="35"/>
        <end position="103"/>
    </location>
</feature>
<evidence type="ECO:0000256" key="1">
    <source>
        <dbReference type="ARBA" id="ARBA00022723"/>
    </source>
</evidence>
<dbReference type="GO" id="GO:0046872">
    <property type="term" value="F:metal ion binding"/>
    <property type="evidence" value="ECO:0007669"/>
    <property type="project" value="UniProtKB-KW"/>
</dbReference>
<evidence type="ECO:0000313" key="3">
    <source>
        <dbReference type="EMBL" id="KJL29577.1"/>
    </source>
</evidence>
<sequence>MTDRIELGLKDANAGCACCAAPSNIEASAPVAAPVSEEVLVTGMTCSHCVSSVSEELSALDGVAFVAVDLNAGGSSRVTIHSAAPVDPAAVRAAVEEAGYSLATSQA</sequence>
<reference evidence="3 4" key="1">
    <citation type="submission" date="2015-02" db="EMBL/GenBank/DDBJ databases">
        <title>Draft genome sequences of ten Microbacterium spp. with emphasis on heavy metal contaminated environments.</title>
        <authorList>
            <person name="Corretto E."/>
        </authorList>
    </citation>
    <scope>NUCLEOTIDE SEQUENCE [LARGE SCALE GENOMIC DNA]</scope>
    <source>
        <strain evidence="3 4">BEL4b</strain>
    </source>
</reference>
<dbReference type="AlphaFoldDB" id="A0A0F0L8P9"/>
<dbReference type="SUPFAM" id="SSF55008">
    <property type="entry name" value="HMA, heavy metal-associated domain"/>
    <property type="match status" value="1"/>
</dbReference>
<name>A0A0F0L8P9_9MICO</name>
<dbReference type="CDD" id="cd00371">
    <property type="entry name" value="HMA"/>
    <property type="match status" value="1"/>
</dbReference>
<accession>A0A0F0L8P9</accession>
<dbReference type="InterPro" id="IPR036163">
    <property type="entry name" value="HMA_dom_sf"/>
</dbReference>
<evidence type="ECO:0000313" key="4">
    <source>
        <dbReference type="Proteomes" id="UP000033640"/>
    </source>
</evidence>
<keyword evidence="1" id="KW-0479">Metal-binding</keyword>
<evidence type="ECO:0000259" key="2">
    <source>
        <dbReference type="PROSITE" id="PS50846"/>
    </source>
</evidence>
<gene>
    <name evidence="3" type="primary">copZ</name>
    <name evidence="3" type="ORF">RS83_01594</name>
</gene>
<dbReference type="EMBL" id="JYIW01000023">
    <property type="protein sequence ID" value="KJL29577.1"/>
    <property type="molecule type" value="Genomic_DNA"/>
</dbReference>
<dbReference type="OrthoDB" id="9813965at2"/>
<proteinExistence type="predicted"/>
<dbReference type="PROSITE" id="PS01047">
    <property type="entry name" value="HMA_1"/>
    <property type="match status" value="1"/>
</dbReference>